<sequence length="275" mass="30013">MFIDKADKFSHEKGKYHEVKETKLKLSIVDYCAVDDCRVAHAEDDKDADQCTSDSDCSNGLCFDGTCLEESEEPKTLDLHVLGKSCSHDFECNVEGSICTEEEKCLCKDDLVPSQNLKLCLPKAQDYGDECVESVQCLSLGASVCMNLKCVEHGSNETEDVQPVTLMLGSPCNTNEECSHLVHSVCKESICECTDDYVTSIMSNSCLVKAKYEGDECEIDKQCTNVEGAICTGNKCIKPGKAGSSLENGADWRKAREATLTAFLTAILTAGMFVV</sequence>
<evidence type="ECO:0000259" key="1">
    <source>
        <dbReference type="Pfam" id="PF01683"/>
    </source>
</evidence>
<accession>A0AAN8NK15</accession>
<dbReference type="Proteomes" id="UP001372834">
    <property type="component" value="Unassembled WGS sequence"/>
</dbReference>
<comment type="caution">
    <text evidence="2">The sequence shown here is derived from an EMBL/GenBank/DDBJ whole genome shotgun (WGS) entry which is preliminary data.</text>
</comment>
<reference evidence="2 3" key="1">
    <citation type="submission" date="2023-10" db="EMBL/GenBank/DDBJ databases">
        <title>Genomes of two closely related lineages of the louse Polyplax serrata with different host specificities.</title>
        <authorList>
            <person name="Martinu J."/>
            <person name="Tarabai H."/>
            <person name="Stefka J."/>
            <person name="Hypsa V."/>
        </authorList>
    </citation>
    <scope>NUCLEOTIDE SEQUENCE [LARGE SCALE GENOMIC DNA]</scope>
    <source>
        <strain evidence="2">HR10_N</strain>
    </source>
</reference>
<dbReference type="PANTHER" id="PTHR39069">
    <property type="entry name" value="ECDYSONE-INDUCIBLE GENE E1, ISOFORM A"/>
    <property type="match status" value="1"/>
</dbReference>
<dbReference type="InterPro" id="IPR006149">
    <property type="entry name" value="EB_dom"/>
</dbReference>
<gene>
    <name evidence="2" type="ORF">RUM43_013153</name>
</gene>
<dbReference type="EMBL" id="JAWJWE010000041">
    <property type="protein sequence ID" value="KAK6618762.1"/>
    <property type="molecule type" value="Genomic_DNA"/>
</dbReference>
<evidence type="ECO:0000313" key="3">
    <source>
        <dbReference type="Proteomes" id="UP001372834"/>
    </source>
</evidence>
<evidence type="ECO:0000313" key="2">
    <source>
        <dbReference type="EMBL" id="KAK6618762.1"/>
    </source>
</evidence>
<dbReference type="Pfam" id="PF01683">
    <property type="entry name" value="EB"/>
    <property type="match status" value="1"/>
</dbReference>
<dbReference type="AlphaFoldDB" id="A0AAN8NK15"/>
<protein>
    <recommendedName>
        <fullName evidence="1">EB domain-containing protein</fullName>
    </recommendedName>
</protein>
<feature type="domain" description="EB" evidence="1">
    <location>
        <begin position="168"/>
        <end position="198"/>
    </location>
</feature>
<organism evidence="2 3">
    <name type="scientific">Polyplax serrata</name>
    <name type="common">Common mouse louse</name>
    <dbReference type="NCBI Taxonomy" id="468196"/>
    <lineage>
        <taxon>Eukaryota</taxon>
        <taxon>Metazoa</taxon>
        <taxon>Ecdysozoa</taxon>
        <taxon>Arthropoda</taxon>
        <taxon>Hexapoda</taxon>
        <taxon>Insecta</taxon>
        <taxon>Pterygota</taxon>
        <taxon>Neoptera</taxon>
        <taxon>Paraneoptera</taxon>
        <taxon>Psocodea</taxon>
        <taxon>Troctomorpha</taxon>
        <taxon>Phthiraptera</taxon>
        <taxon>Anoplura</taxon>
        <taxon>Polyplacidae</taxon>
        <taxon>Polyplax</taxon>
    </lineage>
</organism>
<name>A0AAN8NK15_POLSC</name>
<proteinExistence type="predicted"/>
<dbReference type="PANTHER" id="PTHR39069:SF8">
    <property type="entry name" value="FI17111P1"/>
    <property type="match status" value="1"/>
</dbReference>